<reference evidence="1 2" key="1">
    <citation type="submission" date="2018-11" db="EMBL/GenBank/DDBJ databases">
        <authorList>
            <consortium name="Pathogen Informatics"/>
        </authorList>
    </citation>
    <scope>NUCLEOTIDE SEQUENCE [LARGE SCALE GENOMIC DNA]</scope>
</reference>
<accession>A0A3P6R5B7</accession>
<evidence type="ECO:0000313" key="1">
    <source>
        <dbReference type="EMBL" id="VDK58142.1"/>
    </source>
</evidence>
<protein>
    <submittedName>
        <fullName evidence="1">Uncharacterized protein</fullName>
    </submittedName>
</protein>
<dbReference type="AlphaFoldDB" id="A0A3P6R5B7"/>
<sequence length="42" mass="4707">MMLPSKPNSGTKQRKLLMDSRTAAWQSSIMEKLLTITQLSAI</sequence>
<organism evidence="1 2">
    <name type="scientific">Gongylonema pulchrum</name>
    <dbReference type="NCBI Taxonomy" id="637853"/>
    <lineage>
        <taxon>Eukaryota</taxon>
        <taxon>Metazoa</taxon>
        <taxon>Ecdysozoa</taxon>
        <taxon>Nematoda</taxon>
        <taxon>Chromadorea</taxon>
        <taxon>Rhabditida</taxon>
        <taxon>Spirurina</taxon>
        <taxon>Spiruromorpha</taxon>
        <taxon>Spiruroidea</taxon>
        <taxon>Gongylonematidae</taxon>
        <taxon>Gongylonema</taxon>
    </lineage>
</organism>
<dbReference type="Proteomes" id="UP000271098">
    <property type="component" value="Unassembled WGS sequence"/>
</dbReference>
<keyword evidence="2" id="KW-1185">Reference proteome</keyword>
<gene>
    <name evidence="1" type="ORF">GPUH_LOCUS7382</name>
</gene>
<evidence type="ECO:0000313" key="2">
    <source>
        <dbReference type="Proteomes" id="UP000271098"/>
    </source>
</evidence>
<proteinExistence type="predicted"/>
<name>A0A3P6R5B7_9BILA</name>
<dbReference type="EMBL" id="UYRT01019002">
    <property type="protein sequence ID" value="VDK58142.1"/>
    <property type="molecule type" value="Genomic_DNA"/>
</dbReference>